<dbReference type="OrthoDB" id="10614085at2759"/>
<proteinExistence type="predicted"/>
<sequence length="170" mass="18651">MGLQLSRAFSSKFEMMEAHPSNWDLSLGYCDTASGAGFPKTNVIMFLACRNKHGKMFVIKIDYTFRVSSADPSPSFQPEEAILLAAPLPTNSQYPSLMNLLASSGAAVLASGGVPLGVRLAWQEGMVLERVEACEVNGEIRAGFTQRLYLDTSQRNDWKIDIINVDDLNT</sequence>
<dbReference type="Proteomes" id="UP000235786">
    <property type="component" value="Unassembled WGS sequence"/>
</dbReference>
<evidence type="ECO:0000313" key="2">
    <source>
        <dbReference type="Proteomes" id="UP000235786"/>
    </source>
</evidence>
<gene>
    <name evidence="1" type="ORF">L207DRAFT_533180</name>
</gene>
<keyword evidence="2" id="KW-1185">Reference proteome</keyword>
<dbReference type="AlphaFoldDB" id="A0A2J6RCT1"/>
<protein>
    <submittedName>
        <fullName evidence="1">Uncharacterized protein</fullName>
    </submittedName>
</protein>
<name>A0A2J6RCT1_HYAVF</name>
<dbReference type="EMBL" id="KZ613951">
    <property type="protein sequence ID" value="PMD36309.1"/>
    <property type="molecule type" value="Genomic_DNA"/>
</dbReference>
<reference evidence="1 2" key="1">
    <citation type="submission" date="2016-04" db="EMBL/GenBank/DDBJ databases">
        <title>A degradative enzymes factory behind the ericoid mycorrhizal symbiosis.</title>
        <authorList>
            <consortium name="DOE Joint Genome Institute"/>
            <person name="Martino E."/>
            <person name="Morin E."/>
            <person name="Grelet G."/>
            <person name="Kuo A."/>
            <person name="Kohler A."/>
            <person name="Daghino S."/>
            <person name="Barry K."/>
            <person name="Choi C."/>
            <person name="Cichocki N."/>
            <person name="Clum A."/>
            <person name="Copeland A."/>
            <person name="Hainaut M."/>
            <person name="Haridas S."/>
            <person name="Labutti K."/>
            <person name="Lindquist E."/>
            <person name="Lipzen A."/>
            <person name="Khouja H.-R."/>
            <person name="Murat C."/>
            <person name="Ohm R."/>
            <person name="Olson A."/>
            <person name="Spatafora J."/>
            <person name="Veneault-Fourrey C."/>
            <person name="Henrissat B."/>
            <person name="Grigoriev I."/>
            <person name="Martin F."/>
            <person name="Perotto S."/>
        </authorList>
    </citation>
    <scope>NUCLEOTIDE SEQUENCE [LARGE SCALE GENOMIC DNA]</scope>
    <source>
        <strain evidence="1 2">F</strain>
    </source>
</reference>
<organism evidence="1 2">
    <name type="scientific">Hyaloscypha variabilis (strain UAMH 11265 / GT02V1 / F)</name>
    <name type="common">Meliniomyces variabilis</name>
    <dbReference type="NCBI Taxonomy" id="1149755"/>
    <lineage>
        <taxon>Eukaryota</taxon>
        <taxon>Fungi</taxon>
        <taxon>Dikarya</taxon>
        <taxon>Ascomycota</taxon>
        <taxon>Pezizomycotina</taxon>
        <taxon>Leotiomycetes</taxon>
        <taxon>Helotiales</taxon>
        <taxon>Hyaloscyphaceae</taxon>
        <taxon>Hyaloscypha</taxon>
        <taxon>Hyaloscypha variabilis</taxon>
    </lineage>
</organism>
<accession>A0A2J6RCT1</accession>
<evidence type="ECO:0000313" key="1">
    <source>
        <dbReference type="EMBL" id="PMD36309.1"/>
    </source>
</evidence>